<dbReference type="PROSITE" id="PS00435">
    <property type="entry name" value="PEROXIDASE_1"/>
    <property type="match status" value="2"/>
</dbReference>
<dbReference type="InterPro" id="IPR019793">
    <property type="entry name" value="Peroxidases_heam-ligand_BS"/>
</dbReference>
<dbReference type="GO" id="GO:0140825">
    <property type="term" value="F:lactoperoxidase activity"/>
    <property type="evidence" value="ECO:0007669"/>
    <property type="project" value="UniProtKB-EC"/>
</dbReference>
<keyword evidence="11" id="KW-0325">Glycoprotein</keyword>
<evidence type="ECO:0000256" key="13">
    <source>
        <dbReference type="ARBA" id="ARBA00068503"/>
    </source>
</evidence>
<dbReference type="PROSITE" id="PS50873">
    <property type="entry name" value="PEROXIDASE_4"/>
    <property type="match status" value="2"/>
</dbReference>
<comment type="function">
    <text evidence="12">Removal of H(2)O(2), oxidation of toxic reductants, biosynthesis and degradation of lignin, suberization, auxin catabolism, response to environmental stresses such as wounding, pathogen attack and oxidative stress. These functions might be dependent on each isozyme/isoform in each plant tissue. Involved in the synthesis of highly polymerized lignins.</text>
</comment>
<dbReference type="EMBL" id="LEKV01003831">
    <property type="protein sequence ID" value="KVH97490.1"/>
    <property type="molecule type" value="Genomic_DNA"/>
</dbReference>
<keyword evidence="4 22" id="KW-0575">Peroxidase</keyword>
<dbReference type="PANTHER" id="PTHR31388">
    <property type="entry name" value="PEROXIDASE 72-RELATED"/>
    <property type="match status" value="1"/>
</dbReference>
<evidence type="ECO:0000259" key="21">
    <source>
        <dbReference type="PROSITE" id="PS50873"/>
    </source>
</evidence>
<feature type="binding site" evidence="18">
    <location>
        <position position="422"/>
    </location>
    <ligand>
        <name>Ca(2+)</name>
        <dbReference type="ChEBI" id="CHEBI:29108"/>
        <label>1</label>
    </ligand>
</feature>
<evidence type="ECO:0000256" key="7">
    <source>
        <dbReference type="ARBA" id="ARBA00022837"/>
    </source>
</evidence>
<comment type="cofactor">
    <cofactor evidence="18">
        <name>heme b</name>
        <dbReference type="ChEBI" id="CHEBI:60344"/>
    </cofactor>
    <text evidence="18">Binds 1 heme b (iron(II)-protoporphyrin IX) group per subunit.</text>
</comment>
<evidence type="ECO:0000256" key="3">
    <source>
        <dbReference type="ARBA" id="ARBA00012313"/>
    </source>
</evidence>
<feature type="active site" description="Proton acceptor" evidence="16">
    <location>
        <position position="416"/>
    </location>
</feature>
<dbReference type="OMA" id="CADEHIG"/>
<dbReference type="PROSITE" id="PS00436">
    <property type="entry name" value="PEROXIDASE_2"/>
    <property type="match status" value="2"/>
</dbReference>
<name>A0A103XV60_CYNCS</name>
<dbReference type="InterPro" id="IPR002016">
    <property type="entry name" value="Haem_peroxidase"/>
</dbReference>
<feature type="binding site" evidence="18">
    <location>
        <position position="424"/>
    </location>
    <ligand>
        <name>Ca(2+)</name>
        <dbReference type="ChEBI" id="CHEBI:29108"/>
        <label>1</label>
    </ligand>
</feature>
<evidence type="ECO:0000256" key="8">
    <source>
        <dbReference type="ARBA" id="ARBA00023002"/>
    </source>
</evidence>
<protein>
    <recommendedName>
        <fullName evidence="13">Basic peroxidase</fullName>
        <ecNumber evidence="3">1.11.1.7</ecNumber>
    </recommendedName>
    <alternativeName>
        <fullName evidence="15">ZePrx33.44</fullName>
    </alternativeName>
    <alternativeName>
        <fullName evidence="14">ZePrx34.70</fullName>
    </alternativeName>
</protein>
<evidence type="ECO:0000256" key="14">
    <source>
        <dbReference type="ARBA" id="ARBA00079703"/>
    </source>
</evidence>
<dbReference type="GO" id="GO:0042744">
    <property type="term" value="P:hydrogen peroxide catabolic process"/>
    <property type="evidence" value="ECO:0007669"/>
    <property type="project" value="InterPro"/>
</dbReference>
<evidence type="ECO:0000256" key="10">
    <source>
        <dbReference type="ARBA" id="ARBA00023157"/>
    </source>
</evidence>
<dbReference type="Gene3D" id="1.10.420.10">
    <property type="entry name" value="Peroxidase, domain 2"/>
    <property type="match status" value="2"/>
</dbReference>
<dbReference type="FunFam" id="1.10.420.10:FF:000001">
    <property type="entry name" value="Peroxidase"/>
    <property type="match status" value="2"/>
</dbReference>
<feature type="disulfide bond" evidence="20">
    <location>
        <begin position="471"/>
        <end position="665"/>
    </location>
</feature>
<keyword evidence="7 18" id="KW-0106">Calcium</keyword>
<feature type="disulfide bond" evidence="20">
    <location>
        <begin position="385"/>
        <end position="465"/>
    </location>
</feature>
<dbReference type="GO" id="GO:0006979">
    <property type="term" value="P:response to oxidative stress"/>
    <property type="evidence" value="ECO:0007669"/>
    <property type="project" value="InterPro"/>
</dbReference>
<evidence type="ECO:0000313" key="23">
    <source>
        <dbReference type="Proteomes" id="UP000243975"/>
    </source>
</evidence>
<dbReference type="AlphaFoldDB" id="A0A103XV60"/>
<dbReference type="Proteomes" id="UP000243975">
    <property type="component" value="Unassembled WGS sequence"/>
</dbReference>
<dbReference type="InterPro" id="IPR000823">
    <property type="entry name" value="Peroxidase_pln"/>
</dbReference>
<feature type="binding site" evidence="18">
    <location>
        <position position="597"/>
    </location>
    <ligand>
        <name>Ca(2+)</name>
        <dbReference type="ChEBI" id="CHEBI:29108"/>
        <label>2</label>
    </ligand>
</feature>
<comment type="similarity">
    <text evidence="2">Belongs to the peroxidase family. Ascorbate peroxidase subfamily.</text>
</comment>
<dbReference type="InterPro" id="IPR019794">
    <property type="entry name" value="Peroxidases_AS"/>
</dbReference>
<feature type="domain" description="Plant heme peroxidase family profile" evidence="21">
    <location>
        <begin position="375"/>
        <end position="669"/>
    </location>
</feature>
<dbReference type="GO" id="GO:0020037">
    <property type="term" value="F:heme binding"/>
    <property type="evidence" value="ECO:0007669"/>
    <property type="project" value="InterPro"/>
</dbReference>
<evidence type="ECO:0000256" key="17">
    <source>
        <dbReference type="PIRSR" id="PIRSR600823-2"/>
    </source>
</evidence>
<feature type="binding site" evidence="18">
    <location>
        <position position="426"/>
    </location>
    <ligand>
        <name>Ca(2+)</name>
        <dbReference type="ChEBI" id="CHEBI:29108"/>
        <label>1</label>
    </ligand>
</feature>
<dbReference type="InterPro" id="IPR010255">
    <property type="entry name" value="Haem_peroxidase_sf"/>
</dbReference>
<dbReference type="PRINTS" id="PR00461">
    <property type="entry name" value="PLPEROXIDASE"/>
</dbReference>
<comment type="caution">
    <text evidence="22">The sequence shown here is derived from an EMBL/GenBank/DDBJ whole genome shotgun (WGS) entry which is preliminary data.</text>
</comment>
<comment type="cofactor">
    <cofactor evidence="18">
        <name>Ca(2+)</name>
        <dbReference type="ChEBI" id="CHEBI:29108"/>
    </cofactor>
    <text evidence="18">Binds 2 calcium ions per subunit.</text>
</comment>
<keyword evidence="9 18" id="KW-0408">Iron</keyword>
<evidence type="ECO:0000256" key="16">
    <source>
        <dbReference type="PIRSR" id="PIRSR600823-1"/>
    </source>
</evidence>
<comment type="catalytic activity">
    <reaction evidence="1">
        <text>2 a phenolic donor + H2O2 = 2 a phenolic radical donor + 2 H2O</text>
        <dbReference type="Rhea" id="RHEA:56136"/>
        <dbReference type="ChEBI" id="CHEBI:15377"/>
        <dbReference type="ChEBI" id="CHEBI:16240"/>
        <dbReference type="ChEBI" id="CHEBI:139520"/>
        <dbReference type="ChEBI" id="CHEBI:139521"/>
        <dbReference type="EC" id="1.11.1.7"/>
    </reaction>
</comment>
<evidence type="ECO:0000256" key="11">
    <source>
        <dbReference type="ARBA" id="ARBA00023180"/>
    </source>
</evidence>
<accession>A0A103XV60</accession>
<gene>
    <name evidence="22" type="ORF">Ccrd_000413</name>
</gene>
<dbReference type="Gene3D" id="1.10.520.10">
    <property type="match status" value="2"/>
</dbReference>
<feature type="disulfide bond" evidence="20">
    <location>
        <begin position="550"/>
        <end position="576"/>
    </location>
</feature>
<evidence type="ECO:0000256" key="15">
    <source>
        <dbReference type="ARBA" id="ARBA00080197"/>
    </source>
</evidence>
<dbReference type="Gramene" id="KVH97490">
    <property type="protein sequence ID" value="KVH97490"/>
    <property type="gene ID" value="Ccrd_000413"/>
</dbReference>
<evidence type="ECO:0000256" key="9">
    <source>
        <dbReference type="ARBA" id="ARBA00023004"/>
    </source>
</evidence>
<feature type="binding site" evidence="18">
    <location>
        <position position="438"/>
    </location>
    <ligand>
        <name>Ca(2+)</name>
        <dbReference type="ChEBI" id="CHEBI:29108"/>
        <label>1</label>
    </ligand>
</feature>
<evidence type="ECO:0000256" key="1">
    <source>
        <dbReference type="ARBA" id="ARBA00000189"/>
    </source>
</evidence>
<dbReference type="Pfam" id="PF00141">
    <property type="entry name" value="peroxidase"/>
    <property type="match status" value="2"/>
</dbReference>
<feature type="binding site" evidence="18">
    <location>
        <position position="589"/>
    </location>
    <ligand>
        <name>Ca(2+)</name>
        <dbReference type="ChEBI" id="CHEBI:29108"/>
        <label>2</label>
    </ligand>
</feature>
<evidence type="ECO:0000256" key="4">
    <source>
        <dbReference type="ARBA" id="ARBA00022559"/>
    </source>
</evidence>
<evidence type="ECO:0000256" key="6">
    <source>
        <dbReference type="ARBA" id="ARBA00022723"/>
    </source>
</evidence>
<feature type="binding site" evidence="18">
    <location>
        <position position="544"/>
    </location>
    <ligand>
        <name>Ca(2+)</name>
        <dbReference type="ChEBI" id="CHEBI:29108"/>
        <label>2</label>
    </ligand>
</feature>
<organism evidence="22 23">
    <name type="scientific">Cynara cardunculus var. scolymus</name>
    <name type="common">Globe artichoke</name>
    <name type="synonym">Cynara scolymus</name>
    <dbReference type="NCBI Taxonomy" id="59895"/>
    <lineage>
        <taxon>Eukaryota</taxon>
        <taxon>Viridiplantae</taxon>
        <taxon>Streptophyta</taxon>
        <taxon>Embryophyta</taxon>
        <taxon>Tracheophyta</taxon>
        <taxon>Spermatophyta</taxon>
        <taxon>Magnoliopsida</taxon>
        <taxon>eudicotyledons</taxon>
        <taxon>Gunneridae</taxon>
        <taxon>Pentapetalae</taxon>
        <taxon>asterids</taxon>
        <taxon>campanulids</taxon>
        <taxon>Asterales</taxon>
        <taxon>Asteraceae</taxon>
        <taxon>Carduoideae</taxon>
        <taxon>Cardueae</taxon>
        <taxon>Carduinae</taxon>
        <taxon>Cynara</taxon>
    </lineage>
</organism>
<feature type="binding site" evidence="17">
    <location>
        <position position="513"/>
    </location>
    <ligand>
        <name>substrate</name>
    </ligand>
</feature>
<evidence type="ECO:0000256" key="19">
    <source>
        <dbReference type="PIRSR" id="PIRSR600823-4"/>
    </source>
</evidence>
<dbReference type="CDD" id="cd00693">
    <property type="entry name" value="secretory_peroxidase"/>
    <property type="match status" value="2"/>
</dbReference>
<feature type="binding site" evidence="18">
    <location>
        <position position="420"/>
    </location>
    <ligand>
        <name>Ca(2+)</name>
        <dbReference type="ChEBI" id="CHEBI:29108"/>
        <label>1</label>
    </ligand>
</feature>
<keyword evidence="6 18" id="KW-0479">Metal-binding</keyword>
<dbReference type="GO" id="GO:0046872">
    <property type="term" value="F:metal ion binding"/>
    <property type="evidence" value="ECO:0007669"/>
    <property type="project" value="UniProtKB-KW"/>
</dbReference>
<evidence type="ECO:0000256" key="5">
    <source>
        <dbReference type="ARBA" id="ARBA00022617"/>
    </source>
</evidence>
<reference evidence="22 23" key="1">
    <citation type="journal article" date="2016" name="Sci. Rep.">
        <title>The genome sequence of the outbreeding globe artichoke constructed de novo incorporating a phase-aware low-pass sequencing strategy of F1 progeny.</title>
        <authorList>
            <person name="Scaglione D."/>
            <person name="Reyes-Chin-Wo S."/>
            <person name="Acquadro A."/>
            <person name="Froenicke L."/>
            <person name="Portis E."/>
            <person name="Beitel C."/>
            <person name="Tirone M."/>
            <person name="Mauro R."/>
            <person name="Lo Monaco A."/>
            <person name="Mauromicale G."/>
            <person name="Faccioli P."/>
            <person name="Cattivelli L."/>
            <person name="Rieseberg L."/>
            <person name="Michelmore R."/>
            <person name="Lanteri S."/>
        </authorList>
    </citation>
    <scope>NUCLEOTIDE SEQUENCE [LARGE SCALE GENOMIC DNA]</scope>
    <source>
        <strain evidence="22">2C</strain>
    </source>
</reference>
<dbReference type="STRING" id="59895.A0A103XV60"/>
<keyword evidence="10 20" id="KW-1015">Disulfide bond</keyword>
<feature type="binding site" evidence="18">
    <location>
        <position position="417"/>
    </location>
    <ligand>
        <name>Ca(2+)</name>
        <dbReference type="ChEBI" id="CHEBI:29108"/>
        <label>1</label>
    </ligand>
</feature>
<dbReference type="PANTHER" id="PTHR31388:SF115">
    <property type="entry name" value="PEROXIDASE 5"/>
    <property type="match status" value="1"/>
</dbReference>
<sequence>MLLPFLYKSISHSIQNTSMAYGNRFAAIFFFILLSVTNNYTPCQAQLSTTFYDDTCPNALRTIRTSIRTAISRERRMAASLLRLHFHDCFVQGCDASILLEDAPSIVSERNALPNKGSVRGYEVIEAAKSEVEKLCPGVVSCADILTVAARDASEMVGGPSWSVKLGRRDSTTASLALAETSLPSFKASLGSLIKTFDDNGLSARDMVALSGAHTIGQAQCFLFRDRIYSNGSDIDAGFASTRRRGCPINEGNGNLAPLDLVTPNSFDYNYFKNLIQKKGLLESDQVLFSGGSTDSIVSEYSNNPSKFKSDFAAAMGRMVIVFLRMMLNFDASTAVPFTQFKRHYQLMAYGNRFAAIFFFILLTVTNNYTPCVAQLSCTFYDDTCPNALRTIRTSIRTAISRERRMAASLLRLHFHDCFVQGCDASILLEDAPSIVSERNALPNKGSVRGYEVIEAAKSEVEKLCPGVVSCADILTVAARDASEMVGGPSWSVKLGRRDSTTASLALAETSLPSFKASLDSLIKTFEDNGLSARDMVALSGAHTIGQAQCFLFRDRIYSNGSDIDAGFASTRRRGCPINDRNGNLAPLDLVTPNSFDYNYFKNLIQKKGLLESDQVLFSGGCTDSIVSEYSNNPSKFKSDFAAAMVKMGDIRPLMGEEGVIRRICGAHP</sequence>
<feature type="binding site" description="axial binding residue" evidence="18">
    <location>
        <position position="543"/>
    </location>
    <ligand>
        <name>heme b</name>
        <dbReference type="ChEBI" id="CHEBI:60344"/>
    </ligand>
    <ligandPart>
        <name>Fe</name>
        <dbReference type="ChEBI" id="CHEBI:18248"/>
    </ligandPart>
</feature>
<dbReference type="EC" id="1.11.1.7" evidence="3"/>
<evidence type="ECO:0000256" key="12">
    <source>
        <dbReference type="ARBA" id="ARBA00059171"/>
    </source>
</evidence>
<keyword evidence="8" id="KW-0560">Oxidoreductase</keyword>
<dbReference type="FunFam" id="1.10.520.10:FF:000009">
    <property type="entry name" value="Peroxidase"/>
    <property type="match status" value="2"/>
</dbReference>
<evidence type="ECO:0000256" key="20">
    <source>
        <dbReference type="PIRSR" id="PIRSR600823-5"/>
    </source>
</evidence>
<evidence type="ECO:0000256" key="2">
    <source>
        <dbReference type="ARBA" id="ARBA00006873"/>
    </source>
</evidence>
<keyword evidence="23" id="KW-1185">Reference proteome</keyword>
<feature type="disulfide bond" evidence="20">
    <location>
        <begin position="418"/>
        <end position="423"/>
    </location>
</feature>
<dbReference type="PRINTS" id="PR00458">
    <property type="entry name" value="PEROXIDASE"/>
</dbReference>
<dbReference type="SUPFAM" id="SSF48113">
    <property type="entry name" value="Heme-dependent peroxidases"/>
    <property type="match status" value="2"/>
</dbReference>
<feature type="site" description="Transition state stabilizer" evidence="19">
    <location>
        <position position="412"/>
    </location>
</feature>
<evidence type="ECO:0000256" key="18">
    <source>
        <dbReference type="PIRSR" id="PIRSR600823-3"/>
    </source>
</evidence>
<proteinExistence type="inferred from homology"/>
<keyword evidence="5" id="KW-0349">Heme</keyword>
<feature type="binding site" evidence="18">
    <location>
        <position position="592"/>
    </location>
    <ligand>
        <name>Ca(2+)</name>
        <dbReference type="ChEBI" id="CHEBI:29108"/>
        <label>2</label>
    </ligand>
</feature>
<feature type="domain" description="Plant heme peroxidase family profile" evidence="21">
    <location>
        <begin position="46"/>
        <end position="319"/>
    </location>
</feature>
<evidence type="ECO:0000313" key="22">
    <source>
        <dbReference type="EMBL" id="KVH97490.1"/>
    </source>
</evidence>
<dbReference type="InterPro" id="IPR033905">
    <property type="entry name" value="Secretory_peroxidase"/>
</dbReference>